<feature type="transmembrane region" description="Helical" evidence="1">
    <location>
        <begin position="6"/>
        <end position="30"/>
    </location>
</feature>
<protein>
    <submittedName>
        <fullName evidence="2">Uncharacterized protein</fullName>
    </submittedName>
</protein>
<dbReference type="EMBL" id="ATAE01000004">
    <property type="protein sequence ID" value="ERN54903.1"/>
    <property type="molecule type" value="Genomic_DNA"/>
</dbReference>
<name>U6STG5_9BACI</name>
<reference evidence="2 3" key="1">
    <citation type="journal article" date="2013" name="Genome Announc.">
        <title>Genome Sequence of the Extreme Obligate Alkaliphile Bacillus marmarensis Strain DSM 21297.</title>
        <authorList>
            <person name="Wernick D.G."/>
            <person name="Choi K.Y."/>
            <person name="Tat C.A."/>
            <person name="Lafontaine Rivera J.G."/>
            <person name="Liao J.C."/>
        </authorList>
    </citation>
    <scope>NUCLEOTIDE SEQUENCE [LARGE SCALE GENOMIC DNA]</scope>
    <source>
        <strain evidence="2 3">DSM 21297</strain>
    </source>
</reference>
<dbReference type="PATRIC" id="fig|1188261.3.peg.264"/>
<feature type="transmembrane region" description="Helical" evidence="1">
    <location>
        <begin position="79"/>
        <end position="106"/>
    </location>
</feature>
<dbReference type="AlphaFoldDB" id="U6STG5"/>
<comment type="caution">
    <text evidence="2">The sequence shown here is derived from an EMBL/GenBank/DDBJ whole genome shotgun (WGS) entry which is preliminary data.</text>
</comment>
<gene>
    <name evidence="2" type="ORF">A33I_04310</name>
</gene>
<keyword evidence="1" id="KW-0472">Membrane</keyword>
<evidence type="ECO:0000313" key="2">
    <source>
        <dbReference type="EMBL" id="ERN54903.1"/>
    </source>
</evidence>
<accession>U6STG5</accession>
<dbReference type="RefSeq" id="WP_022626674.1">
    <property type="nucleotide sequence ID" value="NZ_ATAE01000004.1"/>
</dbReference>
<dbReference type="Proteomes" id="UP000017170">
    <property type="component" value="Unassembled WGS sequence"/>
</dbReference>
<evidence type="ECO:0000256" key="1">
    <source>
        <dbReference type="SAM" id="Phobius"/>
    </source>
</evidence>
<proteinExistence type="predicted"/>
<sequence length="107" mass="12478">MLVIYIILGFIISVQLGMTLAANLIGNGAVNFMERSYFKHPRSTFEKLMNIVFYVLYGVPHYMYTRLMIRYTYWRARVLFLLCSILLIFIVFILIVIFGLIVDLIAA</sequence>
<keyword evidence="1" id="KW-1133">Transmembrane helix</keyword>
<keyword evidence="1" id="KW-0812">Transmembrane</keyword>
<feature type="transmembrane region" description="Helical" evidence="1">
    <location>
        <begin position="51"/>
        <end position="73"/>
    </location>
</feature>
<evidence type="ECO:0000313" key="3">
    <source>
        <dbReference type="Proteomes" id="UP000017170"/>
    </source>
</evidence>
<organism evidence="2 3">
    <name type="scientific">Alkalihalophilus marmarensis DSM 21297</name>
    <dbReference type="NCBI Taxonomy" id="1188261"/>
    <lineage>
        <taxon>Bacteria</taxon>
        <taxon>Bacillati</taxon>
        <taxon>Bacillota</taxon>
        <taxon>Bacilli</taxon>
        <taxon>Bacillales</taxon>
        <taxon>Bacillaceae</taxon>
        <taxon>Alkalihalophilus</taxon>
    </lineage>
</organism>
<keyword evidence="3" id="KW-1185">Reference proteome</keyword>